<evidence type="ECO:0000313" key="4">
    <source>
        <dbReference type="Proteomes" id="UP000826656"/>
    </source>
</evidence>
<keyword evidence="1" id="KW-0175">Coiled coil</keyword>
<dbReference type="Proteomes" id="UP000826656">
    <property type="component" value="Unassembled WGS sequence"/>
</dbReference>
<evidence type="ECO:0000256" key="1">
    <source>
        <dbReference type="SAM" id="Coils"/>
    </source>
</evidence>
<organism evidence="3 4">
    <name type="scientific">Solanum tuberosum</name>
    <name type="common">Potato</name>
    <dbReference type="NCBI Taxonomy" id="4113"/>
    <lineage>
        <taxon>Eukaryota</taxon>
        <taxon>Viridiplantae</taxon>
        <taxon>Streptophyta</taxon>
        <taxon>Embryophyta</taxon>
        <taxon>Tracheophyta</taxon>
        <taxon>Spermatophyta</taxon>
        <taxon>Magnoliopsida</taxon>
        <taxon>eudicotyledons</taxon>
        <taxon>Gunneridae</taxon>
        <taxon>Pentapetalae</taxon>
        <taxon>asterids</taxon>
        <taxon>lamiids</taxon>
        <taxon>Solanales</taxon>
        <taxon>Solanaceae</taxon>
        <taxon>Solanoideae</taxon>
        <taxon>Solaneae</taxon>
        <taxon>Solanum</taxon>
    </lineage>
</organism>
<accession>A0ABQ7VKJ2</accession>
<dbReference type="EMBL" id="JAIVGD010000011">
    <property type="protein sequence ID" value="KAH0768938.1"/>
    <property type="molecule type" value="Genomic_DNA"/>
</dbReference>
<feature type="coiled-coil region" evidence="1">
    <location>
        <begin position="196"/>
        <end position="237"/>
    </location>
</feature>
<feature type="compositionally biased region" description="Polar residues" evidence="2">
    <location>
        <begin position="42"/>
        <end position="53"/>
    </location>
</feature>
<protein>
    <submittedName>
        <fullName evidence="3">Uncharacterized protein</fullName>
    </submittedName>
</protein>
<proteinExistence type="predicted"/>
<reference evidence="3 4" key="1">
    <citation type="journal article" date="2021" name="bioRxiv">
        <title>Chromosome-scale and haplotype-resolved genome assembly of a tetraploid potato cultivar.</title>
        <authorList>
            <person name="Sun H."/>
            <person name="Jiao W.-B."/>
            <person name="Krause K."/>
            <person name="Campoy J.A."/>
            <person name="Goel M."/>
            <person name="Folz-Donahue K."/>
            <person name="Kukat C."/>
            <person name="Huettel B."/>
            <person name="Schneeberger K."/>
        </authorList>
    </citation>
    <scope>NUCLEOTIDE SEQUENCE [LARGE SCALE GENOMIC DNA]</scope>
    <source>
        <strain evidence="3">SolTubOtavaFocal</strain>
        <tissue evidence="3">Leaves</tissue>
    </source>
</reference>
<feature type="region of interest" description="Disordered" evidence="2">
    <location>
        <begin position="1"/>
        <end position="53"/>
    </location>
</feature>
<evidence type="ECO:0000313" key="3">
    <source>
        <dbReference type="EMBL" id="KAH0768938.1"/>
    </source>
</evidence>
<keyword evidence="4" id="KW-1185">Reference proteome</keyword>
<evidence type="ECO:0000256" key="2">
    <source>
        <dbReference type="SAM" id="MobiDB-lite"/>
    </source>
</evidence>
<comment type="caution">
    <text evidence="3">The sequence shown here is derived from an EMBL/GenBank/DDBJ whole genome shotgun (WGS) entry which is preliminary data.</text>
</comment>
<gene>
    <name evidence="3" type="ORF">KY290_012919</name>
</gene>
<dbReference type="PANTHER" id="PTHR33499:SF26">
    <property type="entry name" value="DUF4216 DOMAIN-CONTAINING PROTEIN"/>
    <property type="match status" value="1"/>
</dbReference>
<dbReference type="PANTHER" id="PTHR33499">
    <property type="entry name" value="OS12G0282400 PROTEIN-RELATED"/>
    <property type="match status" value="1"/>
</dbReference>
<sequence>MSLEKEYMQVNTSFHPSTKQAKQYIHDVETSANGKGRRTGHKNSTMSSSQVPTPFHSFTNQVNKCTKEVETIKDCHQSIKIPWSLRKRTHKPNTLVLLIKLCNIPKQLKKGEKDGNPPNLATTFFETCKEDNTLVELEAIEKHVCLAQIDEILKVEPTLPSIEIVEKCCGPQTRSHVFCFGGGVKAKDMKGGTSSRTELLSQLRSTQEENKSLNEKNKSLNDRLSTLKDEMKEKIKMQEFFASQQSHNLHMTSPSPSALGEPFHWNKGKAKDALGKSPSALGEPKCPKEELGRARVEEEEEEVKASVWLFQGGSSSNFLENLIKGLEMFSSDHRIERCDVVKSGRSLPLCGDIMFLDGKVVECP</sequence>
<feature type="compositionally biased region" description="Polar residues" evidence="2">
    <location>
        <begin position="9"/>
        <end position="21"/>
    </location>
</feature>
<name>A0ABQ7VKJ2_SOLTU</name>